<feature type="region of interest" description="Disordered" evidence="1">
    <location>
        <begin position="255"/>
        <end position="286"/>
    </location>
</feature>
<proteinExistence type="predicted"/>
<gene>
    <name evidence="5" type="ORF">HPP92_009308</name>
    <name evidence="4" type="ORF">HPP92_009517</name>
</gene>
<dbReference type="EMBL" id="JADCNL010000004">
    <property type="protein sequence ID" value="KAG0485438.1"/>
    <property type="molecule type" value="Genomic_DNA"/>
</dbReference>
<evidence type="ECO:0000256" key="1">
    <source>
        <dbReference type="SAM" id="MobiDB-lite"/>
    </source>
</evidence>
<dbReference type="AlphaFoldDB" id="A0A835V5I1"/>
<dbReference type="Gene3D" id="3.30.40.10">
    <property type="entry name" value="Zinc/RING finger domain, C3HC4 (zinc finger)"/>
    <property type="match status" value="1"/>
</dbReference>
<dbReference type="SUPFAM" id="SSF57850">
    <property type="entry name" value="RING/U-box"/>
    <property type="match status" value="1"/>
</dbReference>
<dbReference type="PANTHER" id="PTHR45676:SF41">
    <property type="entry name" value="RING-H2 FINGER PROTEIN ATL66"/>
    <property type="match status" value="1"/>
</dbReference>
<comment type="caution">
    <text evidence="4">The sequence shown here is derived from an EMBL/GenBank/DDBJ whole genome shotgun (WGS) entry which is preliminary data.</text>
</comment>
<dbReference type="Proteomes" id="UP000639772">
    <property type="component" value="Unassembled WGS sequence"/>
</dbReference>
<dbReference type="InterPro" id="IPR013083">
    <property type="entry name" value="Znf_RING/FYVE/PHD"/>
</dbReference>
<evidence type="ECO:0000313" key="7">
    <source>
        <dbReference type="Proteomes" id="UP000639772"/>
    </source>
</evidence>
<dbReference type="GO" id="GO:0016567">
    <property type="term" value="P:protein ubiquitination"/>
    <property type="evidence" value="ECO:0007669"/>
    <property type="project" value="TreeGrafter"/>
</dbReference>
<feature type="signal peptide" evidence="2">
    <location>
        <begin position="1"/>
        <end position="24"/>
    </location>
</feature>
<feature type="chain" id="PRO_5033643095" description="RING-type domain-containing protein" evidence="2">
    <location>
        <begin position="25"/>
        <end position="374"/>
    </location>
</feature>
<keyword evidence="6" id="KW-1185">Reference proteome</keyword>
<sequence length="374" mass="40865">MNNTSATLYGPLFLVLLFADYRQAQTPDQWKQQPTTTCRGISTHTWPYIIPDAPSALSSSSVFSSCIRQRGSLDDFSHEAAATDVGHSGAARPRFAVLRNLRFCVFGGEGHKDGKGVLRCAVCIDEFDDDDTIRLLFKCHHVFHLECVDDRYTLRLSENTEEGRHRRRELRQSERISQSQVTLTKAMSRVSRGIGERGAIVVVGQFNSGDRIGDCHFLAFAFHQDSVLGGGSKRRRKAIKEARVERWSLSGVTSGKDLLASRGDGSKTKAPARPRPPNNTGTLLRSTGYKRHDYLLQEEYATAREGHQGSNTNAEQGHNGSNAGMWMVAASLGLGIVYASRLRELIAATVGGVQVQSRSTPAGVEGGSLASDGV</sequence>
<organism evidence="4 6">
    <name type="scientific">Vanilla planifolia</name>
    <name type="common">Vanilla</name>
    <dbReference type="NCBI Taxonomy" id="51239"/>
    <lineage>
        <taxon>Eukaryota</taxon>
        <taxon>Viridiplantae</taxon>
        <taxon>Streptophyta</taxon>
        <taxon>Embryophyta</taxon>
        <taxon>Tracheophyta</taxon>
        <taxon>Spermatophyta</taxon>
        <taxon>Magnoliopsida</taxon>
        <taxon>Liliopsida</taxon>
        <taxon>Asparagales</taxon>
        <taxon>Orchidaceae</taxon>
        <taxon>Vanilloideae</taxon>
        <taxon>Vanilleae</taxon>
        <taxon>Vanilla</taxon>
    </lineage>
</organism>
<reference evidence="6 7" key="1">
    <citation type="journal article" date="2020" name="Nat. Food">
        <title>A phased Vanilla planifolia genome enables genetic improvement of flavour and production.</title>
        <authorList>
            <person name="Hasing T."/>
            <person name="Tang H."/>
            <person name="Brym M."/>
            <person name="Khazi F."/>
            <person name="Huang T."/>
            <person name="Chambers A.H."/>
        </authorList>
    </citation>
    <scope>NUCLEOTIDE SEQUENCE [LARGE SCALE GENOMIC DNA]</scope>
    <source>
        <tissue evidence="4">Leaf</tissue>
    </source>
</reference>
<evidence type="ECO:0000259" key="3">
    <source>
        <dbReference type="Pfam" id="PF17123"/>
    </source>
</evidence>
<name>A0A835V5I1_VANPL</name>
<dbReference type="Proteomes" id="UP000636800">
    <property type="component" value="Unassembled WGS sequence"/>
</dbReference>
<dbReference type="PANTHER" id="PTHR45676">
    <property type="entry name" value="RING-H2 FINGER PROTEIN ATL51-RELATED"/>
    <property type="match status" value="1"/>
</dbReference>
<dbReference type="InterPro" id="IPR001841">
    <property type="entry name" value="Znf_RING"/>
</dbReference>
<accession>A0A835V5I1</accession>
<dbReference type="EMBL" id="JADCNM010000004">
    <property type="protein sequence ID" value="KAG0487213.1"/>
    <property type="molecule type" value="Genomic_DNA"/>
</dbReference>
<feature type="domain" description="RING-type" evidence="3">
    <location>
        <begin position="120"/>
        <end position="148"/>
    </location>
</feature>
<evidence type="ECO:0000313" key="5">
    <source>
        <dbReference type="EMBL" id="KAG0487213.1"/>
    </source>
</evidence>
<protein>
    <recommendedName>
        <fullName evidence="3">RING-type domain-containing protein</fullName>
    </recommendedName>
</protein>
<evidence type="ECO:0000313" key="6">
    <source>
        <dbReference type="Proteomes" id="UP000636800"/>
    </source>
</evidence>
<dbReference type="Pfam" id="PF17123">
    <property type="entry name" value="zf-RING_11"/>
    <property type="match status" value="1"/>
</dbReference>
<evidence type="ECO:0000256" key="2">
    <source>
        <dbReference type="SAM" id="SignalP"/>
    </source>
</evidence>
<keyword evidence="2" id="KW-0732">Signal</keyword>
<evidence type="ECO:0000313" key="4">
    <source>
        <dbReference type="EMBL" id="KAG0485438.1"/>
    </source>
</evidence>